<reference evidence="1 2" key="1">
    <citation type="submission" date="2016-02" db="EMBL/GenBank/DDBJ databases">
        <title>Band-tailed pigeon sequencing and assembly.</title>
        <authorList>
            <person name="Soares A.E."/>
            <person name="Novak B.J."/>
            <person name="Rice E.S."/>
            <person name="O'Connell B."/>
            <person name="Chang D."/>
            <person name="Weber S."/>
            <person name="Shapiro B."/>
        </authorList>
    </citation>
    <scope>NUCLEOTIDE SEQUENCE [LARGE SCALE GENOMIC DNA]</scope>
    <source>
        <strain evidence="1">BTP2013</strain>
        <tissue evidence="1">Blood</tissue>
    </source>
</reference>
<sequence>MTKLYSASNRRSFRFPVCGCDASWKGTAFGTKLRSESCNAFHFGKSIRCKQGLSQKFGPKLTGDITVEIASSDWLTWKTTHHLLQSEKFSR</sequence>
<accession>A0A1V4J570</accession>
<dbReference type="Proteomes" id="UP000190648">
    <property type="component" value="Unassembled WGS sequence"/>
</dbReference>
<gene>
    <name evidence="1" type="ORF">AV530_011663</name>
</gene>
<dbReference type="AlphaFoldDB" id="A0A1V4J570"/>
<protein>
    <submittedName>
        <fullName evidence="1">Uncharacterized protein</fullName>
    </submittedName>
</protein>
<proteinExistence type="predicted"/>
<evidence type="ECO:0000313" key="2">
    <source>
        <dbReference type="Proteomes" id="UP000190648"/>
    </source>
</evidence>
<name>A0A1V4J570_PATFA</name>
<organism evidence="1 2">
    <name type="scientific">Patagioenas fasciata monilis</name>
    <dbReference type="NCBI Taxonomy" id="372326"/>
    <lineage>
        <taxon>Eukaryota</taxon>
        <taxon>Metazoa</taxon>
        <taxon>Chordata</taxon>
        <taxon>Craniata</taxon>
        <taxon>Vertebrata</taxon>
        <taxon>Euteleostomi</taxon>
        <taxon>Archelosauria</taxon>
        <taxon>Archosauria</taxon>
        <taxon>Dinosauria</taxon>
        <taxon>Saurischia</taxon>
        <taxon>Theropoda</taxon>
        <taxon>Coelurosauria</taxon>
        <taxon>Aves</taxon>
        <taxon>Neognathae</taxon>
        <taxon>Neoaves</taxon>
        <taxon>Columbimorphae</taxon>
        <taxon>Columbiformes</taxon>
        <taxon>Columbidae</taxon>
        <taxon>Patagioenas</taxon>
    </lineage>
</organism>
<keyword evidence="2" id="KW-1185">Reference proteome</keyword>
<dbReference type="EMBL" id="LSYS01009165">
    <property type="protein sequence ID" value="OPJ67378.1"/>
    <property type="molecule type" value="Genomic_DNA"/>
</dbReference>
<comment type="caution">
    <text evidence="1">The sequence shown here is derived from an EMBL/GenBank/DDBJ whole genome shotgun (WGS) entry which is preliminary data.</text>
</comment>
<evidence type="ECO:0000313" key="1">
    <source>
        <dbReference type="EMBL" id="OPJ67378.1"/>
    </source>
</evidence>